<organism evidence="1 2">
    <name type="scientific">Streptosporangium fragile</name>
    <dbReference type="NCBI Taxonomy" id="46186"/>
    <lineage>
        <taxon>Bacteria</taxon>
        <taxon>Bacillati</taxon>
        <taxon>Actinomycetota</taxon>
        <taxon>Actinomycetes</taxon>
        <taxon>Streptosporangiales</taxon>
        <taxon>Streptosporangiaceae</taxon>
        <taxon>Streptosporangium</taxon>
    </lineage>
</organism>
<dbReference type="Proteomes" id="UP001500831">
    <property type="component" value="Unassembled WGS sequence"/>
</dbReference>
<gene>
    <name evidence="1" type="ORF">GCM10010517_77150</name>
</gene>
<keyword evidence="2" id="KW-1185">Reference proteome</keyword>
<name>A0ABN3WEV1_9ACTN</name>
<reference evidence="1 2" key="1">
    <citation type="journal article" date="2019" name="Int. J. Syst. Evol. Microbiol.">
        <title>The Global Catalogue of Microorganisms (GCM) 10K type strain sequencing project: providing services to taxonomists for standard genome sequencing and annotation.</title>
        <authorList>
            <consortium name="The Broad Institute Genomics Platform"/>
            <consortium name="The Broad Institute Genome Sequencing Center for Infectious Disease"/>
            <person name="Wu L."/>
            <person name="Ma J."/>
        </authorList>
    </citation>
    <scope>NUCLEOTIDE SEQUENCE [LARGE SCALE GENOMIC DNA]</scope>
    <source>
        <strain evidence="1 2">JCM 6242</strain>
    </source>
</reference>
<evidence type="ECO:0000313" key="1">
    <source>
        <dbReference type="EMBL" id="GAA2910636.1"/>
    </source>
</evidence>
<evidence type="ECO:0000313" key="2">
    <source>
        <dbReference type="Proteomes" id="UP001500831"/>
    </source>
</evidence>
<proteinExistence type="predicted"/>
<sequence length="106" mass="11006">MATGLVSACGCGGRVRNTGSTLSGVGSKGGGRMYPTVARATRMRPAATLRAPRPARAPIRSPIVSASVIVVFCYGSPIFKRTHRRISPAEPETGVTRVAAFTAESC</sequence>
<comment type="caution">
    <text evidence="1">The sequence shown here is derived from an EMBL/GenBank/DDBJ whole genome shotgun (WGS) entry which is preliminary data.</text>
</comment>
<protein>
    <submittedName>
        <fullName evidence="1">Uncharacterized protein</fullName>
    </submittedName>
</protein>
<accession>A0ABN3WEV1</accession>
<dbReference type="EMBL" id="BAAAVI010000105">
    <property type="protein sequence ID" value="GAA2910636.1"/>
    <property type="molecule type" value="Genomic_DNA"/>
</dbReference>